<dbReference type="GeneID" id="36572410"/>
<keyword evidence="2" id="KW-0732">Signal</keyword>
<proteinExistence type="predicted"/>
<organism evidence="5 6">
    <name type="scientific">Amorphotheca resinae ATCC 22711</name>
    <dbReference type="NCBI Taxonomy" id="857342"/>
    <lineage>
        <taxon>Eukaryota</taxon>
        <taxon>Fungi</taxon>
        <taxon>Dikarya</taxon>
        <taxon>Ascomycota</taxon>
        <taxon>Pezizomycotina</taxon>
        <taxon>Leotiomycetes</taxon>
        <taxon>Helotiales</taxon>
        <taxon>Amorphothecaceae</taxon>
        <taxon>Amorphotheca</taxon>
    </lineage>
</organism>
<feature type="signal peptide" evidence="2">
    <location>
        <begin position="1"/>
        <end position="20"/>
    </location>
</feature>
<dbReference type="Proteomes" id="UP000241818">
    <property type="component" value="Unassembled WGS sequence"/>
</dbReference>
<feature type="compositionally biased region" description="Polar residues" evidence="1">
    <location>
        <begin position="674"/>
        <end position="689"/>
    </location>
</feature>
<keyword evidence="5" id="KW-0378">Hydrolase</keyword>
<dbReference type="AlphaFoldDB" id="A0A2T3AZ25"/>
<evidence type="ECO:0000259" key="3">
    <source>
        <dbReference type="Pfam" id="PF17389"/>
    </source>
</evidence>
<dbReference type="STRING" id="857342.A0A2T3AZ25"/>
<feature type="domain" description="Alpha-L-rhamnosidase C-terminal" evidence="4">
    <location>
        <begin position="589"/>
        <end position="649"/>
    </location>
</feature>
<feature type="chain" id="PRO_5015597620" evidence="2">
    <location>
        <begin position="21"/>
        <end position="689"/>
    </location>
</feature>
<dbReference type="InterPro" id="IPR012341">
    <property type="entry name" value="6hp_glycosidase-like_sf"/>
</dbReference>
<protein>
    <submittedName>
        <fullName evidence="5">Glycoside hydrolase family 78 protein</fullName>
    </submittedName>
</protein>
<dbReference type="RefSeq" id="XP_024719890.1">
    <property type="nucleotide sequence ID" value="XM_024864329.1"/>
</dbReference>
<dbReference type="Gene3D" id="1.50.10.10">
    <property type="match status" value="1"/>
</dbReference>
<accession>A0A2T3AZ25</accession>
<dbReference type="GO" id="GO:0016787">
    <property type="term" value="F:hydrolase activity"/>
    <property type="evidence" value="ECO:0007669"/>
    <property type="project" value="UniProtKB-KW"/>
</dbReference>
<evidence type="ECO:0000256" key="1">
    <source>
        <dbReference type="SAM" id="MobiDB-lite"/>
    </source>
</evidence>
<dbReference type="Pfam" id="PF17389">
    <property type="entry name" value="Bac_rhamnosid6H"/>
    <property type="match status" value="1"/>
</dbReference>
<gene>
    <name evidence="5" type="ORF">M430DRAFT_20590</name>
</gene>
<evidence type="ECO:0000259" key="4">
    <source>
        <dbReference type="Pfam" id="PF17390"/>
    </source>
</evidence>
<sequence length="689" mass="73432">MFFVACIAACGALLTQTVAATSCWRGIACSGPQQASFSGPWDKYIYSPNSRTVSPVSILDQQTNDLNDYRGSASLRGNGSMLIFDFGQEVGGTVTLTYRAFGEGTLGLAFSEARNFTGPNSDSSNGNFHTDGAVYASINRTLEGNYTMPIDRLRGGFRYLTLFIASVSSQGSTNNGFLDIDLLDITTEISYQPTWSNLQAYQGYFYSSDDLLNQIWYSGAYTLQTNAIPPSTGRELLGSGWENNQNLNLGTNGATIYVDGSKRDRTVWAGDLGIAVPSILVSTGDADGVRNTIQVLYNGQLSTGELPFAGPSLNIYGSDTYHMATMIGTYDYFLYSGDKSFLSANWAKYQSAMAFITNKIDHTGMLDVTGTNDWGRIAQGGHNTEANMLLYKVLTTGSSLATWMNDASYSDSLLAKAATLKAAVNSASNNWDPSVGAYKDSDVDGSIHPQDGNSMALAFGVADPSYISSISKQLTTNWCPIGAVAPELPNNIIGFTQSFEIKGHLAARQPTRALDLIRTSWGWYLNNPSGTASTCIEGYLSDGTFGYRSTEGYDNDPSYTSHAHGWSTGPVDALTSQIVGLQLTAPTGTSWVLAPQFADLSHAEAGFTTPLGLFQASWSLDASGYHVSWNVPDGTAGTLVLPTNNTGSGAPSQVQIDGQDAGVQNSKEAEPGTLTLSASGGSHTATVVY</sequence>
<dbReference type="PANTHER" id="PTHR34987:SF5">
    <property type="entry name" value="ALPHA-RHAMNOSIDASE"/>
    <property type="match status" value="1"/>
</dbReference>
<feature type="region of interest" description="Disordered" evidence="1">
    <location>
        <begin position="658"/>
        <end position="689"/>
    </location>
</feature>
<evidence type="ECO:0000313" key="6">
    <source>
        <dbReference type="Proteomes" id="UP000241818"/>
    </source>
</evidence>
<evidence type="ECO:0000256" key="2">
    <source>
        <dbReference type="SAM" id="SignalP"/>
    </source>
</evidence>
<evidence type="ECO:0000313" key="5">
    <source>
        <dbReference type="EMBL" id="PSS15291.1"/>
    </source>
</evidence>
<dbReference type="GO" id="GO:0005975">
    <property type="term" value="P:carbohydrate metabolic process"/>
    <property type="evidence" value="ECO:0007669"/>
    <property type="project" value="InterPro"/>
</dbReference>
<dbReference type="InterPro" id="IPR035396">
    <property type="entry name" value="Bac_rhamnosid6H"/>
</dbReference>
<feature type="domain" description="Alpha-L-rhamnosidase six-hairpin glycosidase" evidence="3">
    <location>
        <begin position="252"/>
        <end position="475"/>
    </location>
</feature>
<dbReference type="OrthoDB" id="10036721at2759"/>
<dbReference type="PANTHER" id="PTHR34987">
    <property type="entry name" value="C, PUTATIVE (AFU_ORTHOLOGUE AFUA_3G02880)-RELATED"/>
    <property type="match status" value="1"/>
</dbReference>
<keyword evidence="6" id="KW-1185">Reference proteome</keyword>
<dbReference type="InterPro" id="IPR008928">
    <property type="entry name" value="6-hairpin_glycosidase_sf"/>
</dbReference>
<dbReference type="Pfam" id="PF17390">
    <property type="entry name" value="Bac_rhamnosid_C"/>
    <property type="match status" value="1"/>
</dbReference>
<dbReference type="Gene3D" id="2.60.420.10">
    <property type="entry name" value="Maltose phosphorylase, domain 3"/>
    <property type="match status" value="1"/>
</dbReference>
<name>A0A2T3AZ25_AMORE</name>
<dbReference type="InParanoid" id="A0A2T3AZ25"/>
<dbReference type="EMBL" id="KZ679013">
    <property type="protein sequence ID" value="PSS15291.1"/>
    <property type="molecule type" value="Genomic_DNA"/>
</dbReference>
<dbReference type="SUPFAM" id="SSF48208">
    <property type="entry name" value="Six-hairpin glycosidases"/>
    <property type="match status" value="1"/>
</dbReference>
<reference evidence="5 6" key="1">
    <citation type="journal article" date="2018" name="New Phytol.">
        <title>Comparative genomics and transcriptomics depict ericoid mycorrhizal fungi as versatile saprotrophs and plant mutualists.</title>
        <authorList>
            <person name="Martino E."/>
            <person name="Morin E."/>
            <person name="Grelet G.A."/>
            <person name="Kuo A."/>
            <person name="Kohler A."/>
            <person name="Daghino S."/>
            <person name="Barry K.W."/>
            <person name="Cichocki N."/>
            <person name="Clum A."/>
            <person name="Dockter R.B."/>
            <person name="Hainaut M."/>
            <person name="Kuo R.C."/>
            <person name="LaButti K."/>
            <person name="Lindahl B.D."/>
            <person name="Lindquist E.A."/>
            <person name="Lipzen A."/>
            <person name="Khouja H.R."/>
            <person name="Magnuson J."/>
            <person name="Murat C."/>
            <person name="Ohm R.A."/>
            <person name="Singer S.W."/>
            <person name="Spatafora J.W."/>
            <person name="Wang M."/>
            <person name="Veneault-Fourrey C."/>
            <person name="Henrissat B."/>
            <person name="Grigoriev I.V."/>
            <person name="Martin F.M."/>
            <person name="Perotto S."/>
        </authorList>
    </citation>
    <scope>NUCLEOTIDE SEQUENCE [LARGE SCALE GENOMIC DNA]</scope>
    <source>
        <strain evidence="5 6">ATCC 22711</strain>
    </source>
</reference>
<dbReference type="InterPro" id="IPR035398">
    <property type="entry name" value="Bac_rhamnosid_C"/>
</dbReference>